<dbReference type="Proteomes" id="UP001589894">
    <property type="component" value="Unassembled WGS sequence"/>
</dbReference>
<protein>
    <submittedName>
        <fullName evidence="3">Uncharacterized protein</fullName>
    </submittedName>
</protein>
<feature type="transmembrane region" description="Helical" evidence="2">
    <location>
        <begin position="46"/>
        <end position="66"/>
    </location>
</feature>
<proteinExistence type="predicted"/>
<accession>A0ABV6P1T0</accession>
<name>A0ABV6P1T0_9ACTN</name>
<evidence type="ECO:0000256" key="2">
    <source>
        <dbReference type="SAM" id="Phobius"/>
    </source>
</evidence>
<gene>
    <name evidence="3" type="ORF">ACFFHU_22945</name>
</gene>
<keyword evidence="2" id="KW-0812">Transmembrane</keyword>
<evidence type="ECO:0000313" key="3">
    <source>
        <dbReference type="EMBL" id="MFC0566984.1"/>
    </source>
</evidence>
<sequence>MSAATPPDPDRDRDPASTRQNWVDRRRNKIADEIARNRRGEYRVPTWVMALALVLIVGAWIALIVLS</sequence>
<evidence type="ECO:0000256" key="1">
    <source>
        <dbReference type="SAM" id="MobiDB-lite"/>
    </source>
</evidence>
<keyword evidence="4" id="KW-1185">Reference proteome</keyword>
<organism evidence="3 4">
    <name type="scientific">Plantactinospora siamensis</name>
    <dbReference type="NCBI Taxonomy" id="555372"/>
    <lineage>
        <taxon>Bacteria</taxon>
        <taxon>Bacillati</taxon>
        <taxon>Actinomycetota</taxon>
        <taxon>Actinomycetes</taxon>
        <taxon>Micromonosporales</taxon>
        <taxon>Micromonosporaceae</taxon>
        <taxon>Plantactinospora</taxon>
    </lineage>
</organism>
<dbReference type="RefSeq" id="WP_377342123.1">
    <property type="nucleotide sequence ID" value="NZ_JBHLUE010000019.1"/>
</dbReference>
<reference evidence="3 4" key="1">
    <citation type="submission" date="2024-09" db="EMBL/GenBank/DDBJ databases">
        <authorList>
            <person name="Sun Q."/>
            <person name="Mori K."/>
        </authorList>
    </citation>
    <scope>NUCLEOTIDE SEQUENCE [LARGE SCALE GENOMIC DNA]</scope>
    <source>
        <strain evidence="3 4">TBRC 2205</strain>
    </source>
</reference>
<feature type="region of interest" description="Disordered" evidence="1">
    <location>
        <begin position="1"/>
        <end position="22"/>
    </location>
</feature>
<evidence type="ECO:0000313" key="4">
    <source>
        <dbReference type="Proteomes" id="UP001589894"/>
    </source>
</evidence>
<keyword evidence="2" id="KW-1133">Transmembrane helix</keyword>
<dbReference type="EMBL" id="JBHLUE010000019">
    <property type="protein sequence ID" value="MFC0566984.1"/>
    <property type="molecule type" value="Genomic_DNA"/>
</dbReference>
<comment type="caution">
    <text evidence="3">The sequence shown here is derived from an EMBL/GenBank/DDBJ whole genome shotgun (WGS) entry which is preliminary data.</text>
</comment>
<feature type="compositionally biased region" description="Basic and acidic residues" evidence="1">
    <location>
        <begin position="8"/>
        <end position="22"/>
    </location>
</feature>
<keyword evidence="2" id="KW-0472">Membrane</keyword>